<proteinExistence type="predicted"/>
<sequence length="92" mass="10634">MEYEVKNELKKYRTKLGISQIELATEVNLKTSYYSKIETGKIIPSIKLGLMIRDAIKKLYKQKTGKELSKLSVDRLFLLEPKDEVEPGEITK</sequence>
<reference evidence="2" key="2">
    <citation type="submission" date="2023-03" db="EMBL/GenBank/DDBJ databases">
        <authorList>
            <person name="Zhang Z."/>
        </authorList>
    </citation>
    <scope>NUCLEOTIDE SEQUENCE</scope>
    <source>
        <strain evidence="2">DSA</strain>
    </source>
</reference>
<dbReference type="EMBL" id="JARPTC010000009">
    <property type="protein sequence ID" value="MDO7787006.1"/>
    <property type="molecule type" value="Genomic_DNA"/>
</dbReference>
<dbReference type="SUPFAM" id="SSF47413">
    <property type="entry name" value="lambda repressor-like DNA-binding domains"/>
    <property type="match status" value="1"/>
</dbReference>
<evidence type="ECO:0000259" key="1">
    <source>
        <dbReference type="PROSITE" id="PS50943"/>
    </source>
</evidence>
<dbReference type="AlphaFoldDB" id="A0AAW7ZC80"/>
<dbReference type="RefSeq" id="WP_304542119.1">
    <property type="nucleotide sequence ID" value="NZ_JARPTC010000009.1"/>
</dbReference>
<keyword evidence="3" id="KW-1185">Reference proteome</keyword>
<gene>
    <name evidence="2" type="ORF">P6N53_07235</name>
</gene>
<dbReference type="PROSITE" id="PS50943">
    <property type="entry name" value="HTH_CROC1"/>
    <property type="match status" value="1"/>
</dbReference>
<name>A0AAW7ZC80_9FIRM</name>
<dbReference type="CDD" id="cd00093">
    <property type="entry name" value="HTH_XRE"/>
    <property type="match status" value="1"/>
</dbReference>
<dbReference type="GO" id="GO:0003677">
    <property type="term" value="F:DNA binding"/>
    <property type="evidence" value="ECO:0007669"/>
    <property type="project" value="InterPro"/>
</dbReference>
<dbReference type="InterPro" id="IPR010982">
    <property type="entry name" value="Lambda_DNA-bd_dom_sf"/>
</dbReference>
<dbReference type="InterPro" id="IPR001387">
    <property type="entry name" value="Cro/C1-type_HTH"/>
</dbReference>
<dbReference type="SMART" id="SM00530">
    <property type="entry name" value="HTH_XRE"/>
    <property type="match status" value="1"/>
</dbReference>
<dbReference type="Pfam" id="PF01381">
    <property type="entry name" value="HTH_3"/>
    <property type="match status" value="1"/>
</dbReference>
<reference evidence="2" key="1">
    <citation type="journal article" date="2023" name="J. Hazard. Mater.">
        <title>Anaerobic biodegradation of pyrene and benzo[a]pyrene by a new sulfate-reducing Desulforamulus aquiferis strain DSA.</title>
        <authorList>
            <person name="Zhang Z."/>
            <person name="Sun J."/>
            <person name="Gong X."/>
            <person name="Wang C."/>
            <person name="Wang H."/>
        </authorList>
    </citation>
    <scope>NUCLEOTIDE SEQUENCE</scope>
    <source>
        <strain evidence="2">DSA</strain>
    </source>
</reference>
<accession>A0AAW7ZC80</accession>
<comment type="caution">
    <text evidence="2">The sequence shown here is derived from an EMBL/GenBank/DDBJ whole genome shotgun (WGS) entry which is preliminary data.</text>
</comment>
<protein>
    <submittedName>
        <fullName evidence="2">Helix-turn-helix transcriptional regulator</fullName>
    </submittedName>
</protein>
<evidence type="ECO:0000313" key="3">
    <source>
        <dbReference type="Proteomes" id="UP001172911"/>
    </source>
</evidence>
<organism evidence="2 3">
    <name type="scientific">Desulforamulus aquiferis</name>
    <dbReference type="NCBI Taxonomy" id="1397668"/>
    <lineage>
        <taxon>Bacteria</taxon>
        <taxon>Bacillati</taxon>
        <taxon>Bacillota</taxon>
        <taxon>Clostridia</taxon>
        <taxon>Eubacteriales</taxon>
        <taxon>Peptococcaceae</taxon>
        <taxon>Desulforamulus</taxon>
    </lineage>
</organism>
<feature type="domain" description="HTH cro/C1-type" evidence="1">
    <location>
        <begin position="9"/>
        <end position="48"/>
    </location>
</feature>
<evidence type="ECO:0000313" key="2">
    <source>
        <dbReference type="EMBL" id="MDO7787006.1"/>
    </source>
</evidence>
<dbReference type="Gene3D" id="1.10.260.40">
    <property type="entry name" value="lambda repressor-like DNA-binding domains"/>
    <property type="match status" value="1"/>
</dbReference>
<dbReference type="Proteomes" id="UP001172911">
    <property type="component" value="Unassembled WGS sequence"/>
</dbReference>